<accession>A0ACC3NBY2</accession>
<dbReference type="EC" id="2.1.2.9" evidence="1"/>
<reference evidence="1" key="1">
    <citation type="submission" date="2023-07" db="EMBL/GenBank/DDBJ databases">
        <title>Black Yeasts Isolated from many extreme environments.</title>
        <authorList>
            <person name="Coleine C."/>
            <person name="Stajich J.E."/>
            <person name="Selbmann L."/>
        </authorList>
    </citation>
    <scope>NUCLEOTIDE SEQUENCE</scope>
    <source>
        <strain evidence="1">CCFEE 5714</strain>
    </source>
</reference>
<organism evidence="1 2">
    <name type="scientific">Vermiconidia calcicola</name>
    <dbReference type="NCBI Taxonomy" id="1690605"/>
    <lineage>
        <taxon>Eukaryota</taxon>
        <taxon>Fungi</taxon>
        <taxon>Dikarya</taxon>
        <taxon>Ascomycota</taxon>
        <taxon>Pezizomycotina</taxon>
        <taxon>Dothideomycetes</taxon>
        <taxon>Dothideomycetidae</taxon>
        <taxon>Mycosphaerellales</taxon>
        <taxon>Extremaceae</taxon>
        <taxon>Vermiconidia</taxon>
    </lineage>
</organism>
<gene>
    <name evidence="1" type="primary">FMT1</name>
    <name evidence="1" type="ORF">LTR37_007976</name>
</gene>
<evidence type="ECO:0000313" key="1">
    <source>
        <dbReference type="EMBL" id="KAK3714174.1"/>
    </source>
</evidence>
<protein>
    <submittedName>
        <fullName evidence="1">Methionyl-tRNA formyltransferase</fullName>
        <ecNumber evidence="1">2.1.2.9</ecNumber>
    </submittedName>
</protein>
<dbReference type="EMBL" id="JAUTXU010000057">
    <property type="protein sequence ID" value="KAK3714174.1"/>
    <property type="molecule type" value="Genomic_DNA"/>
</dbReference>
<name>A0ACC3NBY2_9PEZI</name>
<comment type="caution">
    <text evidence="1">The sequence shown here is derived from an EMBL/GenBank/DDBJ whole genome shotgun (WGS) entry which is preliminary data.</text>
</comment>
<sequence>MYMPNDIRGTLSSWNYTKQHDPLNILFCGTDEFSIYSLRALHKLQNQRPEKIANIDVLCRPNKLGGRHWDRIHEAPIKAAAAQLGLHIHHVDNFKSWTRPKGVNLIVAVSFGLLVPARILNETKYGGLNVHPSLLPDLRGPAPIVHTLLHRREYTGTMHPTRFDHGNVLWQTPAPGFRVPDSCTPQQLRNALGRLSAEMLRGGIENGLFLPPLKDVTNGTADPESLDHAPKVTPEDRHIDWTTWTADEILLRDRVLGRLWDTTTYAEVAKPEQRAPKRVAFQGPWTKLSLGQVVRVNYVGIGEPGAPVLVSEANDHNPRFGIRTSDNWVVSPSSATIDGEKKGTGLHALTNRFVRRDAG</sequence>
<keyword evidence="1" id="KW-0808">Transferase</keyword>
<dbReference type="Proteomes" id="UP001281147">
    <property type="component" value="Unassembled WGS sequence"/>
</dbReference>
<keyword evidence="2" id="KW-1185">Reference proteome</keyword>
<proteinExistence type="predicted"/>
<evidence type="ECO:0000313" key="2">
    <source>
        <dbReference type="Proteomes" id="UP001281147"/>
    </source>
</evidence>